<reference evidence="2" key="1">
    <citation type="submission" date="2025-08" db="UniProtKB">
        <authorList>
            <consortium name="Ensembl"/>
        </authorList>
    </citation>
    <scope>IDENTIFICATION</scope>
</reference>
<reference evidence="2" key="2">
    <citation type="submission" date="2025-09" db="UniProtKB">
        <authorList>
            <consortium name="Ensembl"/>
        </authorList>
    </citation>
    <scope>IDENTIFICATION</scope>
</reference>
<name>A0A672LTU0_SINGR</name>
<keyword evidence="3" id="KW-1185">Reference proteome</keyword>
<evidence type="ECO:0008006" key="4">
    <source>
        <dbReference type="Google" id="ProtNLM"/>
    </source>
</evidence>
<organism evidence="2 3">
    <name type="scientific">Sinocyclocheilus grahami</name>
    <name type="common">Dianchi golden-line fish</name>
    <name type="synonym">Barbus grahami</name>
    <dbReference type="NCBI Taxonomy" id="75366"/>
    <lineage>
        <taxon>Eukaryota</taxon>
        <taxon>Metazoa</taxon>
        <taxon>Chordata</taxon>
        <taxon>Craniata</taxon>
        <taxon>Vertebrata</taxon>
        <taxon>Euteleostomi</taxon>
        <taxon>Actinopterygii</taxon>
        <taxon>Neopterygii</taxon>
        <taxon>Teleostei</taxon>
        <taxon>Ostariophysi</taxon>
        <taxon>Cypriniformes</taxon>
        <taxon>Cyprinidae</taxon>
        <taxon>Cyprininae</taxon>
        <taxon>Sinocyclocheilus</taxon>
    </lineage>
</organism>
<sequence length="315" mass="34235">MMAVDEMYGDLPMMERDRYWNDSNPRPPYTAATLFVLRKPSFQGSTFDMAIPKEDMHFQPLEEIAENLEESVTRNHNLALFNRLLGSAPSPTGFIGGALRRTSAQLQRLTRSVSSDASFSDAEDEEEKSLGRSAGTAGSMPSGLGLDTTQSTICSCGALISTCPPLSDVEFHKQAERDGKDEEKDEKLMEKESLVPKIPPPTAQAFAGRSPSLALGRIKSQFCSSSATNRSVPDFFSFQPISDPAKVMTPKPQPTNSKAEAVSLLTVPSLEVSIFPENSESKQMLADSQWLPSNAQIQCQCVGSEVTGSGSKVKE</sequence>
<evidence type="ECO:0000256" key="1">
    <source>
        <dbReference type="SAM" id="MobiDB-lite"/>
    </source>
</evidence>
<dbReference type="InParanoid" id="A0A672LTU0"/>
<dbReference type="Ensembl" id="ENSSGRT00000029568.1">
    <property type="protein sequence ID" value="ENSSGRP00000027481.1"/>
    <property type="gene ID" value="ENSSGRG00000015769.1"/>
</dbReference>
<feature type="region of interest" description="Disordered" evidence="1">
    <location>
        <begin position="111"/>
        <end position="144"/>
    </location>
</feature>
<protein>
    <recommendedName>
        <fullName evidence="4">Bestrophin homolog</fullName>
    </recommendedName>
</protein>
<dbReference type="Proteomes" id="UP000472262">
    <property type="component" value="Unassembled WGS sequence"/>
</dbReference>
<dbReference type="AlphaFoldDB" id="A0A672LTU0"/>
<evidence type="ECO:0000313" key="2">
    <source>
        <dbReference type="Ensembl" id="ENSSGRP00000027481.1"/>
    </source>
</evidence>
<evidence type="ECO:0000313" key="3">
    <source>
        <dbReference type="Proteomes" id="UP000472262"/>
    </source>
</evidence>
<proteinExistence type="predicted"/>
<accession>A0A672LTU0</accession>
<feature type="compositionally biased region" description="Basic and acidic residues" evidence="1">
    <location>
        <begin position="174"/>
        <end position="194"/>
    </location>
</feature>
<feature type="region of interest" description="Disordered" evidence="1">
    <location>
        <begin position="174"/>
        <end position="207"/>
    </location>
</feature>